<dbReference type="GO" id="GO:1904983">
    <property type="term" value="P:glycine import into mitochondrion"/>
    <property type="evidence" value="ECO:0007669"/>
    <property type="project" value="UniProtKB-UniRule"/>
</dbReference>
<dbReference type="Gene3D" id="1.50.40.10">
    <property type="entry name" value="Mitochondrial carrier domain"/>
    <property type="match status" value="2"/>
</dbReference>
<evidence type="ECO:0000256" key="10">
    <source>
        <dbReference type="HAMAP-Rule" id="MF_03064"/>
    </source>
</evidence>
<proteinExistence type="inferred from homology"/>
<feature type="repeat" description="Solcar" evidence="11">
    <location>
        <begin position="141"/>
        <end position="225"/>
    </location>
</feature>
<dbReference type="InterPro" id="IPR002067">
    <property type="entry name" value="MCP"/>
</dbReference>
<evidence type="ECO:0000313" key="12">
    <source>
        <dbReference type="EMBL" id="KAJ1964224.1"/>
    </source>
</evidence>
<dbReference type="EMBL" id="JANBPY010000723">
    <property type="protein sequence ID" value="KAJ1964224.1"/>
    <property type="molecule type" value="Genomic_DNA"/>
</dbReference>
<dbReference type="PRINTS" id="PR00926">
    <property type="entry name" value="MITOCARRIER"/>
</dbReference>
<organism evidence="12 13">
    <name type="scientific">Dispira parvispora</name>
    <dbReference type="NCBI Taxonomy" id="1520584"/>
    <lineage>
        <taxon>Eukaryota</taxon>
        <taxon>Fungi</taxon>
        <taxon>Fungi incertae sedis</taxon>
        <taxon>Zoopagomycota</taxon>
        <taxon>Kickxellomycotina</taxon>
        <taxon>Dimargaritomycetes</taxon>
        <taxon>Dimargaritales</taxon>
        <taxon>Dimargaritaceae</taxon>
        <taxon>Dispira</taxon>
    </lineage>
</organism>
<evidence type="ECO:0000256" key="2">
    <source>
        <dbReference type="ARBA" id="ARBA00022448"/>
    </source>
</evidence>
<comment type="catalytic activity">
    <reaction evidence="9 10">
        <text>glycine(in) = glycine(out)</text>
        <dbReference type="Rhea" id="RHEA:70715"/>
        <dbReference type="ChEBI" id="CHEBI:57305"/>
    </reaction>
</comment>
<evidence type="ECO:0000313" key="13">
    <source>
        <dbReference type="Proteomes" id="UP001150925"/>
    </source>
</evidence>
<dbReference type="GO" id="GO:0005743">
    <property type="term" value="C:mitochondrial inner membrane"/>
    <property type="evidence" value="ECO:0007669"/>
    <property type="project" value="UniProtKB-SubCell"/>
</dbReference>
<comment type="function">
    <text evidence="10">Mitochondrial glycine transporter that imports glycine into the mitochondrial matrix. Plays an important role in providing glycine for the first enzymatic step in heme biosynthesis, the condensation of glycine with succinyl-CoA to produce 5-aminolevulinate (ALA) in the miochondrial matrix.</text>
</comment>
<evidence type="ECO:0000256" key="3">
    <source>
        <dbReference type="ARBA" id="ARBA00022692"/>
    </source>
</evidence>
<dbReference type="PANTHER" id="PTHR46181:SF3">
    <property type="entry name" value="MITOCHONDRIAL GLYCINE TRANSPORTER"/>
    <property type="match status" value="1"/>
</dbReference>
<dbReference type="AlphaFoldDB" id="A0A9W8AQ80"/>
<dbReference type="InterPro" id="IPR023395">
    <property type="entry name" value="MCP_dom_sf"/>
</dbReference>
<evidence type="ECO:0000256" key="1">
    <source>
        <dbReference type="ARBA" id="ARBA00004225"/>
    </source>
</evidence>
<accession>A0A9W8AQ80</accession>
<keyword evidence="4 10" id="KW-0677">Repeat</keyword>
<comment type="similarity">
    <text evidence="10">Belongs to the mitochondrial carrier (TC 2.A.29) family. SLC25A38 subfamily.</text>
</comment>
<evidence type="ECO:0000256" key="4">
    <source>
        <dbReference type="ARBA" id="ARBA00022737"/>
    </source>
</evidence>
<evidence type="ECO:0000256" key="6">
    <source>
        <dbReference type="ARBA" id="ARBA00022989"/>
    </source>
</evidence>
<dbReference type="InterPro" id="IPR018108">
    <property type="entry name" value="MCP_transmembrane"/>
</dbReference>
<protein>
    <recommendedName>
        <fullName evidence="10">Mitochondrial glycine transporter</fullName>
    </recommendedName>
    <alternativeName>
        <fullName evidence="10">Solute carrier family 25 member 38 homolog</fullName>
    </alternativeName>
</protein>
<gene>
    <name evidence="12" type="ORF">IWQ62_002994</name>
</gene>
<dbReference type="Pfam" id="PF00153">
    <property type="entry name" value="Mito_carr"/>
    <property type="match status" value="3"/>
</dbReference>
<keyword evidence="5 10" id="KW-0999">Mitochondrion inner membrane</keyword>
<feature type="repeat" description="Solcar" evidence="11">
    <location>
        <begin position="239"/>
        <end position="323"/>
    </location>
</feature>
<dbReference type="PROSITE" id="PS50920">
    <property type="entry name" value="SOLCAR"/>
    <property type="match status" value="3"/>
</dbReference>
<keyword evidence="8 10" id="KW-0472">Membrane</keyword>
<reference evidence="12" key="1">
    <citation type="submission" date="2022-07" db="EMBL/GenBank/DDBJ databases">
        <title>Phylogenomic reconstructions and comparative analyses of Kickxellomycotina fungi.</title>
        <authorList>
            <person name="Reynolds N.K."/>
            <person name="Stajich J.E."/>
            <person name="Barry K."/>
            <person name="Grigoriev I.V."/>
            <person name="Crous P."/>
            <person name="Smith M.E."/>
        </authorList>
    </citation>
    <scope>NUCLEOTIDE SEQUENCE</scope>
    <source>
        <strain evidence="12">RSA 1196</strain>
    </source>
</reference>
<dbReference type="InterPro" id="IPR030847">
    <property type="entry name" value="Hem25/SLC25A38"/>
</dbReference>
<dbReference type="PROSITE" id="PS51257">
    <property type="entry name" value="PROKAR_LIPOPROTEIN"/>
    <property type="match status" value="1"/>
</dbReference>
<keyword evidence="7 10" id="KW-0496">Mitochondrion</keyword>
<dbReference type="PANTHER" id="PTHR46181">
    <property type="entry name" value="MITOCHONDRIAL GLYCINE TRANSPORTER"/>
    <property type="match status" value="1"/>
</dbReference>
<evidence type="ECO:0000256" key="9">
    <source>
        <dbReference type="ARBA" id="ARBA00034060"/>
    </source>
</evidence>
<dbReference type="SUPFAM" id="SSF103506">
    <property type="entry name" value="Mitochondrial carrier"/>
    <property type="match status" value="1"/>
</dbReference>
<sequence>MSATNVRNVSPAVHFLAGGISGLSSCMVVQPFDLVKTRLQQTQARALASHRKSPQGNRQSVLYYTVRKVVRDNGVSGLWRGTWPTVLRNSPGSAAYFAILNQFKQAMAKVEHYLGVHPSQRITQAASYDASRSPNAQKVVLSNTGNLIAGSSARALVGFMLMPVTVIKVRFESDLYRYNSLYAACRHIYAQESIRGFFAGYIPTLLRDAPYAGLYIAIYEQFKLSIPTLLRNSANLQLPAPVTGMTAGMFAGVIATCLTQPFDMIKTRMQLKPDLYTSTLQSAKRIFRDDGIRGYFRGAGLRIMRKAISTSISWTVYEEIVRWDLWHMGDSKEHLDLLTITRDIIHDLPATSHKPLLLGCFCGLTVVFLAILWPLERIAEYEHQSTSECSYRTSAREHLRRRGSF</sequence>
<name>A0A9W8AQ80_9FUNG</name>
<keyword evidence="2 10" id="KW-0813">Transport</keyword>
<dbReference type="HAMAP" id="MF_03064">
    <property type="entry name" value="SLC25A38"/>
    <property type="match status" value="1"/>
</dbReference>
<dbReference type="Proteomes" id="UP001150925">
    <property type="component" value="Unassembled WGS sequence"/>
</dbReference>
<comment type="subcellular location">
    <subcellularLocation>
        <location evidence="10">Mitochondrion inner membrane</location>
        <topology evidence="10">Multi-pass membrane protein</topology>
    </subcellularLocation>
    <subcellularLocation>
        <location evidence="1">Mitochondrion membrane</location>
        <topology evidence="1">Multi-pass membrane protein</topology>
    </subcellularLocation>
</comment>
<evidence type="ECO:0000256" key="8">
    <source>
        <dbReference type="ARBA" id="ARBA00023136"/>
    </source>
</evidence>
<comment type="caution">
    <text evidence="12">The sequence shown here is derived from an EMBL/GenBank/DDBJ whole genome shotgun (WGS) entry which is preliminary data.</text>
</comment>
<keyword evidence="3 10" id="KW-0812">Transmembrane</keyword>
<evidence type="ECO:0000256" key="7">
    <source>
        <dbReference type="ARBA" id="ARBA00023128"/>
    </source>
</evidence>
<evidence type="ECO:0000256" key="5">
    <source>
        <dbReference type="ARBA" id="ARBA00022792"/>
    </source>
</evidence>
<dbReference type="OrthoDB" id="1924968at2759"/>
<dbReference type="GO" id="GO:0015187">
    <property type="term" value="F:glycine transmembrane transporter activity"/>
    <property type="evidence" value="ECO:0007669"/>
    <property type="project" value="UniProtKB-UniRule"/>
</dbReference>
<feature type="repeat" description="Solcar" evidence="11">
    <location>
        <begin position="9"/>
        <end position="106"/>
    </location>
</feature>
<evidence type="ECO:0000256" key="11">
    <source>
        <dbReference type="PROSITE-ProRule" id="PRU00282"/>
    </source>
</evidence>
<keyword evidence="13" id="KW-1185">Reference proteome</keyword>
<keyword evidence="6 10" id="KW-1133">Transmembrane helix</keyword>